<dbReference type="Gene3D" id="1.10.510.10">
    <property type="entry name" value="Transferase(Phosphotransferase) domain 1"/>
    <property type="match status" value="2"/>
</dbReference>
<protein>
    <submittedName>
        <fullName evidence="10">Serine-threonine protein kinase-like protein</fullName>
    </submittedName>
</protein>
<keyword evidence="3 6" id="KW-0547">Nucleotide-binding</keyword>
<feature type="region of interest" description="Disordered" evidence="7">
    <location>
        <begin position="307"/>
        <end position="333"/>
    </location>
</feature>
<dbReference type="Gene3D" id="3.30.200.20">
    <property type="entry name" value="Phosphorylase Kinase, domain 1"/>
    <property type="match status" value="1"/>
</dbReference>
<dbReference type="OMA" id="HPWLREC"/>
<name>A0A0N0P2J0_LEPSE</name>
<dbReference type="InterPro" id="IPR030616">
    <property type="entry name" value="Aur-like"/>
</dbReference>
<feature type="compositionally biased region" description="Low complexity" evidence="7">
    <location>
        <begin position="521"/>
        <end position="532"/>
    </location>
</feature>
<evidence type="ECO:0000259" key="9">
    <source>
        <dbReference type="PROSITE" id="PS50011"/>
    </source>
</evidence>
<dbReference type="AlphaFoldDB" id="A0A0N0P2J0"/>
<dbReference type="Proteomes" id="UP000038009">
    <property type="component" value="Unassembled WGS sequence"/>
</dbReference>
<keyword evidence="2" id="KW-0808">Transferase</keyword>
<dbReference type="SUPFAM" id="SSF49879">
    <property type="entry name" value="SMAD/FHA domain"/>
    <property type="match status" value="1"/>
</dbReference>
<feature type="domain" description="FHA" evidence="8">
    <location>
        <begin position="132"/>
        <end position="161"/>
    </location>
</feature>
<keyword evidence="5 6" id="KW-0067">ATP-binding</keyword>
<feature type="region of interest" description="Disordered" evidence="7">
    <location>
        <begin position="194"/>
        <end position="236"/>
    </location>
</feature>
<evidence type="ECO:0000256" key="4">
    <source>
        <dbReference type="ARBA" id="ARBA00022777"/>
    </source>
</evidence>
<dbReference type="InterPro" id="IPR011009">
    <property type="entry name" value="Kinase-like_dom_sf"/>
</dbReference>
<keyword evidence="4 10" id="KW-0418">Kinase</keyword>
<dbReference type="PANTHER" id="PTHR24350">
    <property type="entry name" value="SERINE/THREONINE-PROTEIN KINASE IAL-RELATED"/>
    <property type="match status" value="1"/>
</dbReference>
<proteinExistence type="predicted"/>
<evidence type="ECO:0000256" key="6">
    <source>
        <dbReference type="PIRSR" id="PIRSR630616-2"/>
    </source>
</evidence>
<dbReference type="SUPFAM" id="SSF56112">
    <property type="entry name" value="Protein kinase-like (PK-like)"/>
    <property type="match status" value="1"/>
</dbReference>
<dbReference type="VEuPathDB" id="TriTrypDB:Lsey_0460_0030"/>
<accession>A0A0N0P2J0</accession>
<feature type="compositionally biased region" description="Pro residues" evidence="7">
    <location>
        <begin position="1035"/>
        <end position="1046"/>
    </location>
</feature>
<feature type="compositionally biased region" description="Low complexity" evidence="7">
    <location>
        <begin position="324"/>
        <end position="333"/>
    </location>
</feature>
<feature type="region of interest" description="Disordered" evidence="7">
    <location>
        <begin position="595"/>
        <end position="621"/>
    </location>
</feature>
<dbReference type="InterPro" id="IPR000719">
    <property type="entry name" value="Prot_kinase_dom"/>
</dbReference>
<evidence type="ECO:0000259" key="8">
    <source>
        <dbReference type="PROSITE" id="PS50006"/>
    </source>
</evidence>
<dbReference type="PROSITE" id="PS50006">
    <property type="entry name" value="FHA_DOMAIN"/>
    <property type="match status" value="1"/>
</dbReference>
<dbReference type="OrthoDB" id="40902at2759"/>
<evidence type="ECO:0000256" key="2">
    <source>
        <dbReference type="ARBA" id="ARBA00022679"/>
    </source>
</evidence>
<dbReference type="InterPro" id="IPR000253">
    <property type="entry name" value="FHA_dom"/>
</dbReference>
<feature type="compositionally biased region" description="Basic and acidic residues" evidence="7">
    <location>
        <begin position="606"/>
        <end position="621"/>
    </location>
</feature>
<feature type="binding site" evidence="6">
    <location>
        <begin position="704"/>
        <end position="706"/>
    </location>
    <ligand>
        <name>ATP</name>
        <dbReference type="ChEBI" id="CHEBI:30616"/>
    </ligand>
</feature>
<sequence>MRAPQSTTPKADGGAPLSPSPVWGVLVANTAATKENALLVCAQVRYAGLWSAKPSAMDAVGEGVLTAPGDAWLWSRLPVEQRPMHFPMKLSTCCPPASSPPKRDDKGVSDGDEVFAELRLLLPLCNNGHGQVTIGRLDSNNIVLATNPCVSSVHCSLSYQPGSTRDMDGLGEDAETQRATDDAVAAMVRAAARHHGYSVDDEQQGERPAQCDVGNDQKDAAQETAEAEPSAPSPPAARARVRMFLSDYSTNGCMVNGQHVGKGKSARLHNGDTVELINAGPRHTTDYNLSFTFFTADGFVEWVSKQGKGEDRRAKSGPNRQPTRADGTARQRQTAARRHALLCKAQWNVEAQVRRMYGHRVDEFYSLDRANPLGKGAFGVVYPAALRADSLNSATASSTQPLSLGAVASAILLKAGIDNCGGTRQSHGWEQQLFSTAAACAWTTNSAYEARLGEAYVREKEQLAPTTVLQAVSSAGSGIPTDATARHDFAIKIIRKQRMLLDVLQRQYEHSDGVSNEAGRPTRAQAGTPAPTTATAIPAVSATEAAVIQQLELLETQPDDLAEQRRVEWTAGALACLQLDDAAAGLGSGTGKSNDAISCMPSLPSQDKDTGTQAGEDKDKVKEATRRALGVQSKRGNGAQQREQRRHELLRCLPEPLRRAYEKELQHRRRQQCEINILLAVRHPNVTTLFEVFDQSDELALVMEQATGGEVWDLLQPYKQRKRDRRARKQPRAEAASEASRDVACNCPAEAPQVEGTEGELAHDDTDLIGVGGPLPEYMVKLITVQVLEAVLYLHTMGIIHRDLKLENLMLHRPCDRYALNALQLQLLLQELRDYEHLTLKGQHRPTSSTAPSGRMVDDIEFSNPLSVLHTVHIPRALWPVVKVTDFGLSRVLDQLQTQPSSTATPTSPPSAVETLQGLEAAHRTSDAHGAEDVSARVRRIYARNDATTSCGTPIYAAPEVRHPSLRPNKVGYSAAVDMYSVGVIAYALLTGRAPFPSRRNPRHPDGPPVVDYDAPLKFHRHRRRPAPQERRDSPPPIQPQQPPPSTCADELLACLPPLALVESVRVPLPSSAATGAATARKGSSAMAVTAHAQRWRMHMDALAARVRRAQGEGADNSSSCPSTRRVSSLFSTSTHQLSRALANYAEGCAFHRAEVDLDRLVYMSAKMAAESDGGAPVMHAQVTSAPVSSGRTVDPDGRVCDVELPPISALGASFLRGLLEKHPSQRLTAYEALRHPWLRECATAALSVPAHDGASSAAP</sequence>
<dbReference type="PROSITE" id="PS50011">
    <property type="entry name" value="PROTEIN_KINASE_DOM"/>
    <property type="match status" value="1"/>
</dbReference>
<dbReference type="Pfam" id="PF00069">
    <property type="entry name" value="Pkinase"/>
    <property type="match status" value="2"/>
</dbReference>
<evidence type="ECO:0000256" key="5">
    <source>
        <dbReference type="ARBA" id="ARBA00022840"/>
    </source>
</evidence>
<evidence type="ECO:0000313" key="10">
    <source>
        <dbReference type="EMBL" id="KPI83009.1"/>
    </source>
</evidence>
<dbReference type="PROSITE" id="PS00108">
    <property type="entry name" value="PROTEIN_KINASE_ST"/>
    <property type="match status" value="1"/>
</dbReference>
<dbReference type="GO" id="GO:0005524">
    <property type="term" value="F:ATP binding"/>
    <property type="evidence" value="ECO:0007669"/>
    <property type="project" value="UniProtKB-KW"/>
</dbReference>
<evidence type="ECO:0000313" key="11">
    <source>
        <dbReference type="Proteomes" id="UP000038009"/>
    </source>
</evidence>
<dbReference type="GO" id="GO:0004674">
    <property type="term" value="F:protein serine/threonine kinase activity"/>
    <property type="evidence" value="ECO:0007669"/>
    <property type="project" value="UniProtKB-KW"/>
</dbReference>
<comment type="caution">
    <text evidence="10">The sequence shown here is derived from an EMBL/GenBank/DDBJ whole genome shotgun (WGS) entry which is preliminary data.</text>
</comment>
<dbReference type="CDD" id="cd00060">
    <property type="entry name" value="FHA"/>
    <property type="match status" value="1"/>
</dbReference>
<keyword evidence="11" id="KW-1185">Reference proteome</keyword>
<gene>
    <name evidence="10" type="ORF">ABL78_7973</name>
</gene>
<dbReference type="InterPro" id="IPR008984">
    <property type="entry name" value="SMAD_FHA_dom_sf"/>
</dbReference>
<dbReference type="Gene3D" id="2.60.200.20">
    <property type="match status" value="1"/>
</dbReference>
<evidence type="ECO:0000256" key="3">
    <source>
        <dbReference type="ARBA" id="ARBA00022741"/>
    </source>
</evidence>
<dbReference type="SMART" id="SM00220">
    <property type="entry name" value="S_TKc"/>
    <property type="match status" value="1"/>
</dbReference>
<dbReference type="Pfam" id="PF00498">
    <property type="entry name" value="FHA"/>
    <property type="match status" value="1"/>
</dbReference>
<dbReference type="EMBL" id="LJSK01000460">
    <property type="protein sequence ID" value="KPI83009.1"/>
    <property type="molecule type" value="Genomic_DNA"/>
</dbReference>
<feature type="region of interest" description="Disordered" evidence="7">
    <location>
        <begin position="722"/>
        <end position="742"/>
    </location>
</feature>
<evidence type="ECO:0000256" key="1">
    <source>
        <dbReference type="ARBA" id="ARBA00022527"/>
    </source>
</evidence>
<organism evidence="10 11">
    <name type="scientific">Leptomonas seymouri</name>
    <dbReference type="NCBI Taxonomy" id="5684"/>
    <lineage>
        <taxon>Eukaryota</taxon>
        <taxon>Discoba</taxon>
        <taxon>Euglenozoa</taxon>
        <taxon>Kinetoplastea</taxon>
        <taxon>Metakinetoplastina</taxon>
        <taxon>Trypanosomatida</taxon>
        <taxon>Trypanosomatidae</taxon>
        <taxon>Leishmaniinae</taxon>
        <taxon>Leptomonas</taxon>
    </lineage>
</organism>
<feature type="region of interest" description="Disordered" evidence="7">
    <location>
        <begin position="994"/>
        <end position="1049"/>
    </location>
</feature>
<evidence type="ECO:0000256" key="7">
    <source>
        <dbReference type="SAM" id="MobiDB-lite"/>
    </source>
</evidence>
<dbReference type="InterPro" id="IPR008271">
    <property type="entry name" value="Ser/Thr_kinase_AS"/>
</dbReference>
<reference evidence="10 11" key="1">
    <citation type="journal article" date="2015" name="PLoS Pathog.">
        <title>Leptomonas seymouri: Adaptations to the Dixenous Life Cycle Analyzed by Genome Sequencing, Transcriptome Profiling and Co-infection with Leishmania donovani.</title>
        <authorList>
            <person name="Kraeva N."/>
            <person name="Butenko A."/>
            <person name="Hlavacova J."/>
            <person name="Kostygov A."/>
            <person name="Myskova J."/>
            <person name="Grybchuk D."/>
            <person name="Lestinova T."/>
            <person name="Votypka J."/>
            <person name="Volf P."/>
            <person name="Opperdoes F."/>
            <person name="Flegontov P."/>
            <person name="Lukes J."/>
            <person name="Yurchenko V."/>
        </authorList>
    </citation>
    <scope>NUCLEOTIDE SEQUENCE [LARGE SCALE GENOMIC DNA]</scope>
    <source>
        <strain evidence="10 11">ATCC 30220</strain>
    </source>
</reference>
<feature type="region of interest" description="Disordered" evidence="7">
    <location>
        <begin position="512"/>
        <end position="532"/>
    </location>
</feature>
<feature type="domain" description="Protein kinase" evidence="9">
    <location>
        <begin position="367"/>
        <end position="1239"/>
    </location>
</feature>
<keyword evidence="1" id="KW-0723">Serine/threonine-protein kinase</keyword>